<gene>
    <name evidence="2" type="ORF">psyc5s11_28130</name>
</gene>
<accession>A0ABM7TC93</accession>
<sequence length="116" mass="13065">MICPKCRKEFPKNSLFCNKCGTEILVEKIKKVNSNTAIINQQTHDVMTNENPNNKNSLNNTIGNIVIFISWIILICIIIGNVITWQKTNNLRYIISGALAVLGGLFNIYLLSKVKN</sequence>
<feature type="transmembrane region" description="Helical" evidence="1">
    <location>
        <begin position="91"/>
        <end position="111"/>
    </location>
</feature>
<protein>
    <recommendedName>
        <fullName evidence="4">Zinc-ribbon domain-containing protein</fullName>
    </recommendedName>
</protein>
<feature type="transmembrane region" description="Helical" evidence="1">
    <location>
        <begin position="65"/>
        <end position="85"/>
    </location>
</feature>
<keyword evidence="3" id="KW-1185">Reference proteome</keyword>
<dbReference type="EMBL" id="AP024849">
    <property type="protein sequence ID" value="BCZ46746.1"/>
    <property type="molecule type" value="Genomic_DNA"/>
</dbReference>
<evidence type="ECO:0000256" key="1">
    <source>
        <dbReference type="SAM" id="Phobius"/>
    </source>
</evidence>
<evidence type="ECO:0008006" key="4">
    <source>
        <dbReference type="Google" id="ProtNLM"/>
    </source>
</evidence>
<keyword evidence="1" id="KW-0472">Membrane</keyword>
<keyword evidence="1" id="KW-0812">Transmembrane</keyword>
<organism evidence="2 3">
    <name type="scientific">Clostridium gelidum</name>
    <dbReference type="NCBI Taxonomy" id="704125"/>
    <lineage>
        <taxon>Bacteria</taxon>
        <taxon>Bacillati</taxon>
        <taxon>Bacillota</taxon>
        <taxon>Clostridia</taxon>
        <taxon>Eubacteriales</taxon>
        <taxon>Clostridiaceae</taxon>
        <taxon>Clostridium</taxon>
    </lineage>
</organism>
<name>A0ABM7TC93_9CLOT</name>
<evidence type="ECO:0000313" key="3">
    <source>
        <dbReference type="Proteomes" id="UP000824633"/>
    </source>
</evidence>
<dbReference type="Proteomes" id="UP000824633">
    <property type="component" value="Chromosome"/>
</dbReference>
<proteinExistence type="predicted"/>
<evidence type="ECO:0000313" key="2">
    <source>
        <dbReference type="EMBL" id="BCZ46746.1"/>
    </source>
</evidence>
<dbReference type="RefSeq" id="WP_224033153.1">
    <property type="nucleotide sequence ID" value="NZ_AP024849.1"/>
</dbReference>
<reference evidence="3" key="1">
    <citation type="submission" date="2021-07" db="EMBL/GenBank/DDBJ databases">
        <title>Complete genome sequencing of a Clostridium isolate.</title>
        <authorList>
            <person name="Ueki A."/>
            <person name="Tonouchi A."/>
        </authorList>
    </citation>
    <scope>NUCLEOTIDE SEQUENCE [LARGE SCALE GENOMIC DNA]</scope>
    <source>
        <strain evidence="3">C5S11</strain>
    </source>
</reference>
<keyword evidence="1" id="KW-1133">Transmembrane helix</keyword>